<protein>
    <submittedName>
        <fullName evidence="2">Glucuronosyltransferase</fullName>
    </submittedName>
</protein>
<reference evidence="2" key="1">
    <citation type="submission" date="2016-11" db="UniProtKB">
        <authorList>
            <consortium name="WormBaseParasite"/>
        </authorList>
    </citation>
    <scope>IDENTIFICATION</scope>
</reference>
<evidence type="ECO:0000313" key="2">
    <source>
        <dbReference type="WBParaSite" id="MhA1_Contig9.frz3.gene5"/>
    </source>
</evidence>
<proteinExistence type="predicted"/>
<dbReference type="WBParaSite" id="MhA1_Contig9.frz3.gene5">
    <property type="protein sequence ID" value="MhA1_Contig9.frz3.gene5"/>
    <property type="gene ID" value="MhA1_Contig9.frz3.gene5"/>
</dbReference>
<organism evidence="1 2">
    <name type="scientific">Meloidogyne hapla</name>
    <name type="common">Root-knot nematode worm</name>
    <dbReference type="NCBI Taxonomy" id="6305"/>
    <lineage>
        <taxon>Eukaryota</taxon>
        <taxon>Metazoa</taxon>
        <taxon>Ecdysozoa</taxon>
        <taxon>Nematoda</taxon>
        <taxon>Chromadorea</taxon>
        <taxon>Rhabditida</taxon>
        <taxon>Tylenchina</taxon>
        <taxon>Tylenchomorpha</taxon>
        <taxon>Tylenchoidea</taxon>
        <taxon>Meloidogynidae</taxon>
        <taxon>Meloidogyninae</taxon>
        <taxon>Meloidogyne</taxon>
    </lineage>
</organism>
<dbReference type="Proteomes" id="UP000095281">
    <property type="component" value="Unplaced"/>
</dbReference>
<dbReference type="AlphaFoldDB" id="A0A1I8C040"/>
<keyword evidence="1" id="KW-1185">Reference proteome</keyword>
<name>A0A1I8C040_MELHA</name>
<sequence length="94" mass="10591">MAPAMGTVLAAVQGDRYPIMHPVLGLICVKAGMVSLFNNDEPELYNLIERAKRFVRKVKKSRLLTEEFKDLQSSLELPSLSLLKDVEVCFHCIN</sequence>
<evidence type="ECO:0000313" key="1">
    <source>
        <dbReference type="Proteomes" id="UP000095281"/>
    </source>
</evidence>
<accession>A0A1I8C040</accession>